<gene>
    <name evidence="1" type="ORF">DF3PB_2380003</name>
</gene>
<dbReference type="AlphaFoldDB" id="A0A380TEB4"/>
<name>A0A380TEB4_9ZZZZ</name>
<sequence>MAAPQSRGNAGRGSELTRRAFTMTALGVLLAGAHGCGGDKPPPPPPPPTRVEAKIVAAKDLNPDMRGIPAPLFLRVYTLRAETAFANADFFQLHENDTAILGGDLIKRSELVLRPGETQPLSRELEDEVRFLGLVAAYQEIDRATWRALLPVPPNKTTKVTIQLGPRDIVIEPVPEPKEKPAKKG</sequence>
<proteinExistence type="predicted"/>
<evidence type="ECO:0000313" key="1">
    <source>
        <dbReference type="EMBL" id="SUS06071.1"/>
    </source>
</evidence>
<protein>
    <submittedName>
        <fullName evidence="1">Putative lipoprotein</fullName>
    </submittedName>
</protein>
<reference evidence="1" key="1">
    <citation type="submission" date="2018-07" db="EMBL/GenBank/DDBJ databases">
        <authorList>
            <person name="Quirk P.G."/>
            <person name="Krulwich T.A."/>
        </authorList>
    </citation>
    <scope>NUCLEOTIDE SEQUENCE</scope>
</reference>
<dbReference type="Pfam" id="PF12790">
    <property type="entry name" value="T6SS-SciN"/>
    <property type="match status" value="1"/>
</dbReference>
<organism evidence="1">
    <name type="scientific">metagenome</name>
    <dbReference type="NCBI Taxonomy" id="256318"/>
    <lineage>
        <taxon>unclassified sequences</taxon>
        <taxon>metagenomes</taxon>
    </lineage>
</organism>
<dbReference type="NCBIfam" id="TIGR03352">
    <property type="entry name" value="VI_chp_3"/>
    <property type="match status" value="1"/>
</dbReference>
<dbReference type="InterPro" id="IPR017734">
    <property type="entry name" value="T6SS_SciN"/>
</dbReference>
<dbReference type="Gene3D" id="2.60.40.4150">
    <property type="entry name" value="Type VI secretion system, lipoprotein SciN"/>
    <property type="match status" value="1"/>
</dbReference>
<dbReference type="PANTHER" id="PTHR37625">
    <property type="entry name" value="OUTER MEMBRANE LIPOPROTEIN-RELATED"/>
    <property type="match status" value="1"/>
</dbReference>
<accession>A0A380TEB4</accession>
<dbReference type="InterPro" id="IPR038706">
    <property type="entry name" value="Type_VI_SciN-like_sf"/>
</dbReference>
<dbReference type="PANTHER" id="PTHR37625:SF4">
    <property type="entry name" value="OUTER MEMBRANE LIPOPROTEIN"/>
    <property type="match status" value="1"/>
</dbReference>
<dbReference type="EMBL" id="UIDG01000155">
    <property type="protein sequence ID" value="SUS06071.1"/>
    <property type="molecule type" value="Genomic_DNA"/>
</dbReference>
<keyword evidence="1" id="KW-0449">Lipoprotein</keyword>